<comment type="caution">
    <text evidence="3">The sequence shown here is derived from an EMBL/GenBank/DDBJ whole genome shotgun (WGS) entry which is preliminary data.</text>
</comment>
<organism evidence="3 4">
    <name type="scientific">Candidatus Kaiserbacteria bacterium RIFCSPHIGHO2_01_FULL_56_24</name>
    <dbReference type="NCBI Taxonomy" id="1798487"/>
    <lineage>
        <taxon>Bacteria</taxon>
        <taxon>Candidatus Kaiseribacteriota</taxon>
    </lineage>
</organism>
<name>A0A1F6DG36_9BACT</name>
<protein>
    <recommendedName>
        <fullName evidence="2">Pyridoxamine 5'-phosphate oxidase N-terminal domain-containing protein</fullName>
    </recommendedName>
</protein>
<dbReference type="PANTHER" id="PTHR35176:SF6">
    <property type="entry name" value="HEME OXYGENASE HI_0854-RELATED"/>
    <property type="match status" value="1"/>
</dbReference>
<evidence type="ECO:0000313" key="4">
    <source>
        <dbReference type="Proteomes" id="UP000176377"/>
    </source>
</evidence>
<dbReference type="InterPro" id="IPR012349">
    <property type="entry name" value="Split_barrel_FMN-bd"/>
</dbReference>
<reference evidence="3 4" key="1">
    <citation type="journal article" date="2016" name="Nat. Commun.">
        <title>Thousands of microbial genomes shed light on interconnected biogeochemical processes in an aquifer system.</title>
        <authorList>
            <person name="Anantharaman K."/>
            <person name="Brown C.T."/>
            <person name="Hug L.A."/>
            <person name="Sharon I."/>
            <person name="Castelle C.J."/>
            <person name="Probst A.J."/>
            <person name="Thomas B.C."/>
            <person name="Singh A."/>
            <person name="Wilkins M.J."/>
            <person name="Karaoz U."/>
            <person name="Brodie E.L."/>
            <person name="Williams K.H."/>
            <person name="Hubbard S.S."/>
            <person name="Banfield J.F."/>
        </authorList>
    </citation>
    <scope>NUCLEOTIDE SEQUENCE [LARGE SCALE GENOMIC DNA]</scope>
</reference>
<feature type="domain" description="Pyridoxamine 5'-phosphate oxidase N-terminal" evidence="2">
    <location>
        <begin position="6"/>
        <end position="124"/>
    </location>
</feature>
<dbReference type="GO" id="GO:0016627">
    <property type="term" value="F:oxidoreductase activity, acting on the CH-CH group of donors"/>
    <property type="evidence" value="ECO:0007669"/>
    <property type="project" value="TreeGrafter"/>
</dbReference>
<sequence length="139" mass="16045">MDEKSTIRDFIRNFDHCVMATVTSEGLPECAIIEFAETPDLEIIFDTSKEYRKYKNLQHPNVAFAIGSRDANTGLQYEGVAKELSGEELDSAKKIFFSKCPGARKWETEPDTVYFKVTPKWMRYRSYNTDPPTIFEINI</sequence>
<dbReference type="PANTHER" id="PTHR35176">
    <property type="entry name" value="HEME OXYGENASE HI_0854-RELATED"/>
    <property type="match status" value="1"/>
</dbReference>
<evidence type="ECO:0000313" key="3">
    <source>
        <dbReference type="EMBL" id="OGG60388.1"/>
    </source>
</evidence>
<dbReference type="Pfam" id="PF01243">
    <property type="entry name" value="PNPOx_N"/>
    <property type="match status" value="1"/>
</dbReference>
<evidence type="ECO:0000259" key="2">
    <source>
        <dbReference type="Pfam" id="PF01243"/>
    </source>
</evidence>
<dbReference type="InterPro" id="IPR011576">
    <property type="entry name" value="Pyridox_Oxase_N"/>
</dbReference>
<dbReference type="GO" id="GO:0070967">
    <property type="term" value="F:coenzyme F420 binding"/>
    <property type="evidence" value="ECO:0007669"/>
    <property type="project" value="TreeGrafter"/>
</dbReference>
<proteinExistence type="predicted"/>
<dbReference type="Gene3D" id="2.30.110.10">
    <property type="entry name" value="Electron Transport, Fmn-binding Protein, Chain A"/>
    <property type="match status" value="1"/>
</dbReference>
<dbReference type="GO" id="GO:0005829">
    <property type="term" value="C:cytosol"/>
    <property type="evidence" value="ECO:0007669"/>
    <property type="project" value="TreeGrafter"/>
</dbReference>
<keyword evidence="1" id="KW-0560">Oxidoreductase</keyword>
<dbReference type="EMBL" id="MFLA01000010">
    <property type="protein sequence ID" value="OGG60388.1"/>
    <property type="molecule type" value="Genomic_DNA"/>
</dbReference>
<dbReference type="AlphaFoldDB" id="A0A1F6DG36"/>
<gene>
    <name evidence="3" type="ORF">A2765_02985</name>
</gene>
<evidence type="ECO:0000256" key="1">
    <source>
        <dbReference type="ARBA" id="ARBA00023002"/>
    </source>
</evidence>
<dbReference type="InterPro" id="IPR052019">
    <property type="entry name" value="F420H2_bilvrd_red/Heme_oxyg"/>
</dbReference>
<dbReference type="Proteomes" id="UP000176377">
    <property type="component" value="Unassembled WGS sequence"/>
</dbReference>
<dbReference type="SUPFAM" id="SSF50475">
    <property type="entry name" value="FMN-binding split barrel"/>
    <property type="match status" value="1"/>
</dbReference>
<accession>A0A1F6DG36</accession>